<organism evidence="3 4">
    <name type="scientific">Streptomyces paromomycinus</name>
    <name type="common">Streptomyces rimosus subsp. paromomycinus</name>
    <dbReference type="NCBI Taxonomy" id="92743"/>
    <lineage>
        <taxon>Bacteria</taxon>
        <taxon>Bacillati</taxon>
        <taxon>Actinomycetota</taxon>
        <taxon>Actinomycetes</taxon>
        <taxon>Kitasatosporales</taxon>
        <taxon>Streptomycetaceae</taxon>
        <taxon>Streptomyces</taxon>
    </lineage>
</organism>
<dbReference type="Gene3D" id="3.50.50.60">
    <property type="entry name" value="FAD/NAD(P)-binding domain"/>
    <property type="match status" value="2"/>
</dbReference>
<reference evidence="3 4" key="1">
    <citation type="submission" date="2018-11" db="EMBL/GenBank/DDBJ databases">
        <title>Whole genome sequence of Streptomyces paromomycinus NBRC 15454(T).</title>
        <authorList>
            <person name="Komaki H."/>
            <person name="Tamura T."/>
        </authorList>
    </citation>
    <scope>NUCLEOTIDE SEQUENCE [LARGE SCALE GENOMIC DNA]</scope>
    <source>
        <strain evidence="3 4">NBRC 15454</strain>
    </source>
</reference>
<dbReference type="RefSeq" id="WP_125050793.1">
    <property type="nucleotide sequence ID" value="NZ_BHZD01000001.1"/>
</dbReference>
<protein>
    <recommendedName>
        <fullName evidence="2">FAD-binding domain-containing protein</fullName>
    </recommendedName>
</protein>
<name>A0A401VTS2_STREY</name>
<dbReference type="Pfam" id="PF01494">
    <property type="entry name" value="FAD_binding_3"/>
    <property type="match status" value="1"/>
</dbReference>
<sequence>MNRRVPRAFGAHSPTAVVLGGGLTGMLAAAVLSSHAEVQIVERDLLPDAPAPRKGLPQAQHAHLLWSGGARTIESLLPGITKRWLAAGARRIPLPTGLVSLTAAGWLRRWPEMQYLIACSRDLLDWCVRQQVLAHPRIRVLSGSEPVGLSGSADQVTGVHVRDNTAGTVRRLDADLVIDTTGRGSAAAAWLAALGLPAVPEEHVDSGLAYATRIFQAPAGTAHWPVVNVQSDARVPAPGQTATLVPIEGARWLVTLSGTRGGQPSREASAFLPFARNVRHPIVADLIADAEPLTDVRLSRSTVNRRRRFDLLRTWPRGFVVLGDAVATYNPLYGQGMSVAAQEAAALRDALNRYSLTAPDLARRLQRTAGRLTQAPWAMATGQDIRYPGAIGPQPPAATRLLRGYTDRLLKTATGDPAVTRALLDVMTLSAPLQRLLRPDVAARVLLGPAQPPLADPPLHLPAQRVAPAGSRRPAADDGASS</sequence>
<feature type="domain" description="FAD-binding" evidence="2">
    <location>
        <begin position="16"/>
        <end position="351"/>
    </location>
</feature>
<proteinExistence type="predicted"/>
<dbReference type="SUPFAM" id="SSF51905">
    <property type="entry name" value="FAD/NAD(P)-binding domain"/>
    <property type="match status" value="1"/>
</dbReference>
<feature type="compositionally biased region" description="Pro residues" evidence="1">
    <location>
        <begin position="450"/>
        <end position="460"/>
    </location>
</feature>
<dbReference type="PANTHER" id="PTHR43422">
    <property type="entry name" value="THIAMINE THIAZOLE SYNTHASE"/>
    <property type="match status" value="1"/>
</dbReference>
<dbReference type="InterPro" id="IPR036188">
    <property type="entry name" value="FAD/NAD-bd_sf"/>
</dbReference>
<dbReference type="PANTHER" id="PTHR43422:SF3">
    <property type="entry name" value="THIAMINE THIAZOLE SYNTHASE"/>
    <property type="match status" value="1"/>
</dbReference>
<evidence type="ECO:0000313" key="3">
    <source>
        <dbReference type="EMBL" id="GCD40488.1"/>
    </source>
</evidence>
<comment type="caution">
    <text evidence="3">The sequence shown here is derived from an EMBL/GenBank/DDBJ whole genome shotgun (WGS) entry which is preliminary data.</text>
</comment>
<dbReference type="PRINTS" id="PR00420">
    <property type="entry name" value="RNGMNOXGNASE"/>
</dbReference>
<gene>
    <name evidence="3" type="ORF">GKJPGBOP_00137</name>
</gene>
<feature type="region of interest" description="Disordered" evidence="1">
    <location>
        <begin position="450"/>
        <end position="482"/>
    </location>
</feature>
<dbReference type="AlphaFoldDB" id="A0A401VTS2"/>
<keyword evidence="4" id="KW-1185">Reference proteome</keyword>
<evidence type="ECO:0000256" key="1">
    <source>
        <dbReference type="SAM" id="MobiDB-lite"/>
    </source>
</evidence>
<evidence type="ECO:0000313" key="4">
    <source>
        <dbReference type="Proteomes" id="UP000286746"/>
    </source>
</evidence>
<accession>A0A401VTS2</accession>
<dbReference type="GO" id="GO:0071949">
    <property type="term" value="F:FAD binding"/>
    <property type="evidence" value="ECO:0007669"/>
    <property type="project" value="InterPro"/>
</dbReference>
<dbReference type="InterPro" id="IPR002938">
    <property type="entry name" value="FAD-bd"/>
</dbReference>
<dbReference type="Proteomes" id="UP000286746">
    <property type="component" value="Unassembled WGS sequence"/>
</dbReference>
<dbReference type="EMBL" id="BHZD01000001">
    <property type="protein sequence ID" value="GCD40488.1"/>
    <property type="molecule type" value="Genomic_DNA"/>
</dbReference>
<evidence type="ECO:0000259" key="2">
    <source>
        <dbReference type="Pfam" id="PF01494"/>
    </source>
</evidence>